<dbReference type="GO" id="GO:0005886">
    <property type="term" value="C:plasma membrane"/>
    <property type="evidence" value="ECO:0007669"/>
    <property type="project" value="TreeGrafter"/>
</dbReference>
<keyword evidence="6" id="KW-1185">Reference proteome</keyword>
<feature type="domain" description="Acyl-CoA oxidase/dehydrogenase middle" evidence="3">
    <location>
        <begin position="125"/>
        <end position="210"/>
    </location>
</feature>
<evidence type="ECO:0000313" key="5">
    <source>
        <dbReference type="EMBL" id="SHN23712.1"/>
    </source>
</evidence>
<dbReference type="AlphaFoldDB" id="A0A1M7Q0K2"/>
<dbReference type="GO" id="GO:0050660">
    <property type="term" value="F:flavin adenine dinucleotide binding"/>
    <property type="evidence" value="ECO:0007669"/>
    <property type="project" value="InterPro"/>
</dbReference>
<evidence type="ECO:0000259" key="3">
    <source>
        <dbReference type="Pfam" id="PF02770"/>
    </source>
</evidence>
<dbReference type="RefSeq" id="WP_073257331.1">
    <property type="nucleotide sequence ID" value="NZ_FRCS01000004.1"/>
</dbReference>
<dbReference type="GO" id="GO:0016627">
    <property type="term" value="F:oxidoreductase activity, acting on the CH-CH group of donors"/>
    <property type="evidence" value="ECO:0007669"/>
    <property type="project" value="InterPro"/>
</dbReference>
<dbReference type="InterPro" id="IPR037069">
    <property type="entry name" value="AcylCoA_DH/ox_N_sf"/>
</dbReference>
<accession>A0A1M7Q0K2</accession>
<sequence>MDLSLLQLTAEEQAFADDVRSYLGEHMTDEGREHERRTGDGFWEPVHLALGRRGWLFPTSPVVEGGAGLDPVRARILELELVRHEVPGITRGTTGLVWPSVKKFGQPALLAELGSGVTEGRIRFALGYTEPDGGSDIAAAKTRAVRDGDSWMINGAKMFTTGAHNCQYTFLLTRTDPSLPKHAGLTMFLVPLDAPGVEIHAIRTYGGERTNIVYFGDVLIDDRYRLGGVNAGWSVLHEPLDAEHALGTSDVVSDISGGITFSRLLEHGVDAVARWAKTANPSAAEDSAFLEALGRAAMEAEVARVTPGPMGRIKGSDVLVQQAPLLLDLVGPQALLPRGADGALDDGLLEFNHRFAQGTATYGGTVEVFRGIVAQHVLGLPRPTYPGSKALVAPRSTADPR</sequence>
<evidence type="ECO:0000256" key="1">
    <source>
        <dbReference type="ARBA" id="ARBA00022630"/>
    </source>
</evidence>
<dbReference type="EMBL" id="FRCS01000004">
    <property type="protein sequence ID" value="SHN23712.1"/>
    <property type="molecule type" value="Genomic_DNA"/>
</dbReference>
<dbReference type="Gene3D" id="1.20.140.10">
    <property type="entry name" value="Butyryl-CoA Dehydrogenase, subunit A, domain 3"/>
    <property type="match status" value="1"/>
</dbReference>
<evidence type="ECO:0000256" key="2">
    <source>
        <dbReference type="ARBA" id="ARBA00023002"/>
    </source>
</evidence>
<dbReference type="InterPro" id="IPR006091">
    <property type="entry name" value="Acyl-CoA_Oxase/DH_mid-dom"/>
</dbReference>
<dbReference type="InterPro" id="IPR009100">
    <property type="entry name" value="AcylCoA_DH/oxidase_NM_dom_sf"/>
</dbReference>
<dbReference type="SUPFAM" id="SSF56645">
    <property type="entry name" value="Acyl-CoA dehydrogenase NM domain-like"/>
    <property type="match status" value="1"/>
</dbReference>
<feature type="domain" description="Acyl-CoA dehydrogenase/oxidase N-terminal" evidence="4">
    <location>
        <begin position="9"/>
        <end position="112"/>
    </location>
</feature>
<dbReference type="Gene3D" id="2.40.110.10">
    <property type="entry name" value="Butyryl-CoA Dehydrogenase, subunit A, domain 2"/>
    <property type="match status" value="1"/>
</dbReference>
<organism evidence="5 6">
    <name type="scientific">Cryptosporangium aurantiacum</name>
    <dbReference type="NCBI Taxonomy" id="134849"/>
    <lineage>
        <taxon>Bacteria</taxon>
        <taxon>Bacillati</taxon>
        <taxon>Actinomycetota</taxon>
        <taxon>Actinomycetes</taxon>
        <taxon>Cryptosporangiales</taxon>
        <taxon>Cryptosporangiaceae</taxon>
        <taxon>Cryptosporangium</taxon>
    </lineage>
</organism>
<reference evidence="5 6" key="1">
    <citation type="submission" date="2016-11" db="EMBL/GenBank/DDBJ databases">
        <authorList>
            <person name="Jaros S."/>
            <person name="Januszkiewicz K."/>
            <person name="Wedrychowicz H."/>
        </authorList>
    </citation>
    <scope>NUCLEOTIDE SEQUENCE [LARGE SCALE GENOMIC DNA]</scope>
    <source>
        <strain evidence="5 6">DSM 46144</strain>
    </source>
</reference>
<name>A0A1M7Q0K2_9ACTN</name>
<dbReference type="Proteomes" id="UP000184440">
    <property type="component" value="Unassembled WGS sequence"/>
</dbReference>
<dbReference type="InterPro" id="IPR046373">
    <property type="entry name" value="Acyl-CoA_Oxase/DH_mid-dom_sf"/>
</dbReference>
<dbReference type="OrthoDB" id="4759677at2"/>
<dbReference type="Gene3D" id="1.10.540.10">
    <property type="entry name" value="Acyl-CoA dehydrogenase/oxidase, N-terminal domain"/>
    <property type="match status" value="1"/>
</dbReference>
<evidence type="ECO:0000259" key="4">
    <source>
        <dbReference type="Pfam" id="PF02771"/>
    </source>
</evidence>
<keyword evidence="2" id="KW-0560">Oxidoreductase</keyword>
<dbReference type="PANTHER" id="PTHR43292">
    <property type="entry name" value="ACYL-COA DEHYDROGENASE"/>
    <property type="match status" value="1"/>
</dbReference>
<dbReference type="PANTHER" id="PTHR43292:SF4">
    <property type="entry name" value="ACYL-COA DEHYDROGENASE FADE34"/>
    <property type="match status" value="1"/>
</dbReference>
<protein>
    <submittedName>
        <fullName evidence="5">Acyl-CoA dehydrogenase</fullName>
    </submittedName>
</protein>
<dbReference type="Pfam" id="PF02771">
    <property type="entry name" value="Acyl-CoA_dh_N"/>
    <property type="match status" value="1"/>
</dbReference>
<keyword evidence="1" id="KW-0285">Flavoprotein</keyword>
<evidence type="ECO:0000313" key="6">
    <source>
        <dbReference type="Proteomes" id="UP000184440"/>
    </source>
</evidence>
<gene>
    <name evidence="5" type="ORF">SAMN05443668_1046</name>
</gene>
<dbReference type="InterPro" id="IPR036250">
    <property type="entry name" value="AcylCo_DH-like_C"/>
</dbReference>
<dbReference type="STRING" id="134849.SAMN05443668_1046"/>
<dbReference type="SUPFAM" id="SSF47203">
    <property type="entry name" value="Acyl-CoA dehydrogenase C-terminal domain-like"/>
    <property type="match status" value="1"/>
</dbReference>
<dbReference type="Pfam" id="PF02770">
    <property type="entry name" value="Acyl-CoA_dh_M"/>
    <property type="match status" value="1"/>
</dbReference>
<proteinExistence type="predicted"/>
<dbReference type="InterPro" id="IPR013786">
    <property type="entry name" value="AcylCoA_DH/ox_N"/>
</dbReference>
<dbReference type="InterPro" id="IPR052161">
    <property type="entry name" value="Mycobact_Acyl-CoA_DH"/>
</dbReference>